<feature type="compositionally biased region" description="Basic residues" evidence="3">
    <location>
        <begin position="89"/>
        <end position="99"/>
    </location>
</feature>
<evidence type="ECO:0000313" key="5">
    <source>
        <dbReference type="EMBL" id="EKM48052.1"/>
    </source>
</evidence>
<dbReference type="InParanoid" id="K5WCY6"/>
<gene>
    <name evidence="5" type="ORF">PHACADRAFT_203316</name>
</gene>
<evidence type="ECO:0000256" key="2">
    <source>
        <dbReference type="PROSITE-ProRule" id="PRU00047"/>
    </source>
</evidence>
<feature type="region of interest" description="Disordered" evidence="3">
    <location>
        <begin position="89"/>
        <end position="111"/>
    </location>
</feature>
<dbReference type="GeneID" id="18912134"/>
<keyword evidence="1" id="KW-0507">mRNA processing</keyword>
<dbReference type="HOGENOM" id="CLU_1907408_0_0_1"/>
<dbReference type="InterPro" id="IPR036875">
    <property type="entry name" value="Znf_CCHC_sf"/>
</dbReference>
<feature type="domain" description="CCHC-type" evidence="4">
    <location>
        <begin position="71"/>
        <end position="87"/>
    </location>
</feature>
<protein>
    <recommendedName>
        <fullName evidence="4">CCHC-type domain-containing protein</fullName>
    </recommendedName>
</protein>
<dbReference type="GO" id="GO:0006397">
    <property type="term" value="P:mRNA processing"/>
    <property type="evidence" value="ECO:0007669"/>
    <property type="project" value="UniProtKB-KW"/>
</dbReference>
<evidence type="ECO:0000313" key="6">
    <source>
        <dbReference type="Proteomes" id="UP000008370"/>
    </source>
</evidence>
<dbReference type="RefSeq" id="XP_007403396.1">
    <property type="nucleotide sequence ID" value="XM_007403334.1"/>
</dbReference>
<dbReference type="InterPro" id="IPR001878">
    <property type="entry name" value="Znf_CCHC"/>
</dbReference>
<sequence length="133" mass="14522">MCLLTALSNSFSNVVEPILTVTKPDDLKLDDICNRLLDKANCRGTNVATFYAPNTKAFSLSAPKLGKTKKKCNFCGYKGHVKKDCRKKKAAAQKAKKASGKSENRKSNLSGNSTGFTSYNSGVNRWMLNSSCM</sequence>
<accession>K5WCY6</accession>
<keyword evidence="2" id="KW-0862">Zinc</keyword>
<organism evidence="5 6">
    <name type="scientific">Phanerochaete carnosa (strain HHB-10118-sp)</name>
    <name type="common">White-rot fungus</name>
    <name type="synonym">Peniophora carnosa</name>
    <dbReference type="NCBI Taxonomy" id="650164"/>
    <lineage>
        <taxon>Eukaryota</taxon>
        <taxon>Fungi</taxon>
        <taxon>Dikarya</taxon>
        <taxon>Basidiomycota</taxon>
        <taxon>Agaricomycotina</taxon>
        <taxon>Agaricomycetes</taxon>
        <taxon>Polyporales</taxon>
        <taxon>Phanerochaetaceae</taxon>
        <taxon>Phanerochaete</taxon>
    </lineage>
</organism>
<proteinExistence type="predicted"/>
<reference evidence="5 6" key="1">
    <citation type="journal article" date="2012" name="BMC Genomics">
        <title>Comparative genomics of the white-rot fungi, Phanerochaete carnosa and P. chrysosporium, to elucidate the genetic basis of the distinct wood types they colonize.</title>
        <authorList>
            <person name="Suzuki H."/>
            <person name="MacDonald J."/>
            <person name="Syed K."/>
            <person name="Salamov A."/>
            <person name="Hori C."/>
            <person name="Aerts A."/>
            <person name="Henrissat B."/>
            <person name="Wiebenga A."/>
            <person name="vanKuyk P.A."/>
            <person name="Barry K."/>
            <person name="Lindquist E."/>
            <person name="LaButti K."/>
            <person name="Lapidus A."/>
            <person name="Lucas S."/>
            <person name="Coutinho P."/>
            <person name="Gong Y."/>
            <person name="Samejima M."/>
            <person name="Mahadevan R."/>
            <person name="Abou-Zaid M."/>
            <person name="de Vries R.P."/>
            <person name="Igarashi K."/>
            <person name="Yadav J.S."/>
            <person name="Grigoriev I.V."/>
            <person name="Master E.R."/>
        </authorList>
    </citation>
    <scope>NUCLEOTIDE SEQUENCE [LARGE SCALE GENOMIC DNA]</scope>
    <source>
        <strain evidence="5 6">HHB-10118-sp</strain>
    </source>
</reference>
<name>K5WCY6_PHACS</name>
<dbReference type="KEGG" id="pco:PHACADRAFT_203316"/>
<dbReference type="GO" id="GO:0003676">
    <property type="term" value="F:nucleic acid binding"/>
    <property type="evidence" value="ECO:0007669"/>
    <property type="project" value="InterPro"/>
</dbReference>
<keyword evidence="6" id="KW-1185">Reference proteome</keyword>
<dbReference type="AlphaFoldDB" id="K5WCY6"/>
<evidence type="ECO:0000259" key="4">
    <source>
        <dbReference type="PROSITE" id="PS50158"/>
    </source>
</evidence>
<dbReference type="EMBL" id="JH931499">
    <property type="protein sequence ID" value="EKM48052.1"/>
    <property type="molecule type" value="Genomic_DNA"/>
</dbReference>
<dbReference type="PROSITE" id="PS50158">
    <property type="entry name" value="ZF_CCHC"/>
    <property type="match status" value="1"/>
</dbReference>
<keyword evidence="2" id="KW-0479">Metal-binding</keyword>
<evidence type="ECO:0000256" key="3">
    <source>
        <dbReference type="SAM" id="MobiDB-lite"/>
    </source>
</evidence>
<evidence type="ECO:0000256" key="1">
    <source>
        <dbReference type="ARBA" id="ARBA00022664"/>
    </source>
</evidence>
<keyword evidence="2" id="KW-0863">Zinc-finger</keyword>
<dbReference type="Proteomes" id="UP000008370">
    <property type="component" value="Unassembled WGS sequence"/>
</dbReference>
<dbReference type="SUPFAM" id="SSF57756">
    <property type="entry name" value="Retrovirus zinc finger-like domains"/>
    <property type="match status" value="1"/>
</dbReference>
<dbReference type="Gene3D" id="4.10.60.10">
    <property type="entry name" value="Zinc finger, CCHC-type"/>
    <property type="match status" value="1"/>
</dbReference>
<dbReference type="GO" id="GO:0008270">
    <property type="term" value="F:zinc ion binding"/>
    <property type="evidence" value="ECO:0007669"/>
    <property type="project" value="UniProtKB-KW"/>
</dbReference>